<evidence type="ECO:0000256" key="2">
    <source>
        <dbReference type="ARBA" id="ARBA00022729"/>
    </source>
</evidence>
<dbReference type="Proteomes" id="UP000184603">
    <property type="component" value="Unassembled WGS sequence"/>
</dbReference>
<dbReference type="AlphaFoldDB" id="A0A1M7YFZ2"/>
<protein>
    <submittedName>
        <fullName evidence="7">Heparinase II/III N-terminus</fullName>
    </submittedName>
</protein>
<dbReference type="Gene3D" id="1.50.10.100">
    <property type="entry name" value="Chondroitin AC/alginate lyase"/>
    <property type="match status" value="1"/>
</dbReference>
<evidence type="ECO:0000259" key="5">
    <source>
        <dbReference type="Pfam" id="PF07940"/>
    </source>
</evidence>
<dbReference type="SUPFAM" id="SSF48230">
    <property type="entry name" value="Chondroitin AC/alginate lyase"/>
    <property type="match status" value="1"/>
</dbReference>
<keyword evidence="3" id="KW-0574">Periplasm</keyword>
<evidence type="ECO:0000256" key="4">
    <source>
        <dbReference type="ARBA" id="ARBA00023239"/>
    </source>
</evidence>
<evidence type="ECO:0000313" key="8">
    <source>
        <dbReference type="Proteomes" id="UP000184603"/>
    </source>
</evidence>
<evidence type="ECO:0000313" key="7">
    <source>
        <dbReference type="EMBL" id="SHO51489.1"/>
    </source>
</evidence>
<dbReference type="Pfam" id="PF07940">
    <property type="entry name" value="Hepar_II_III_C"/>
    <property type="match status" value="1"/>
</dbReference>
<keyword evidence="8" id="KW-1185">Reference proteome</keyword>
<feature type="domain" description="Heparin-sulfate lyase N-terminal" evidence="6">
    <location>
        <begin position="104"/>
        <end position="339"/>
    </location>
</feature>
<dbReference type="PANTHER" id="PTHR39210:SF1">
    <property type="entry name" value="HEPARIN-SULFATE LYASE"/>
    <property type="match status" value="1"/>
</dbReference>
<keyword evidence="2" id="KW-0732">Signal</keyword>
<dbReference type="EMBL" id="FRFE01000025">
    <property type="protein sequence ID" value="SHO51489.1"/>
    <property type="molecule type" value="Genomic_DNA"/>
</dbReference>
<name>A0A1M7YFZ2_9BACT</name>
<dbReference type="Pfam" id="PF16889">
    <property type="entry name" value="Hepar_II_III_N"/>
    <property type="match status" value="1"/>
</dbReference>
<evidence type="ECO:0000259" key="6">
    <source>
        <dbReference type="Pfam" id="PF16889"/>
    </source>
</evidence>
<keyword evidence="4" id="KW-0456">Lyase</keyword>
<sequence length="676" mass="77590">MQSFSWYFQRLKTMSPREVFWRLGNKCTDLKDAYAIRHGKFPTVQDAIGSENGQSFTPQFRLSLHSPDEDRHNCSQFNWSWAEHLLTKANLILENKLTYFHLQEHDHGDPIQWNRDHGSDIAAPLDLSMKIDYRDVQEAGDCKLVWEPNRHQHLVVLGRAYRVSGQRKYAEAVQEHFESWLDQCPYGYGMNWRSPMELSIRLVNWVWALDLTLESGIFNGEFRDRILHSVYLHLHDVTRKYSKGSSANNHLIGEAAGVFIATSYFSQLKNVKEWQKQSYEILCREIELQTFADGCNKELALEYQFFVLQFFLICGIVGKWCGKDFPQRYWDNLEKQLLFIGRLQEGGGSPIFYGDADDGYVLNLGDSHTDPRPLLGIGALLFHNSQLKAWAPEYSETLYWLFGASGYERFKAIDTFSVNKRIFSHQFPDSGFYMLQSGNRDCDDHISVLFDCGPLGFGAIAAHGHADALSFTLKAFNEDILVDPGTYDYFTYPELRRYFKSTIAHNTIEVDGVDQSVVLGLFLWGKRAESECLSWQPEQNGGLVKGQQNGYMRLKDPVLHYRTLHLDGDNRILRITDEIICKSKHTLRLPFHFAPNCILEQIDSTRYHFSGLNGSGSICLDPRVSIEIYKGNLNPPLGWCSNGYHRKQPSPTLLARVEINGNIKLSTSIILNDPLS</sequence>
<dbReference type="Gene3D" id="2.70.98.70">
    <property type="match status" value="1"/>
</dbReference>
<dbReference type="PANTHER" id="PTHR39210">
    <property type="entry name" value="HEPARIN-SULFATE LYASE"/>
    <property type="match status" value="1"/>
</dbReference>
<organism evidence="7 8">
    <name type="scientific">Desulfopila aestuarii DSM 18488</name>
    <dbReference type="NCBI Taxonomy" id="1121416"/>
    <lineage>
        <taxon>Bacteria</taxon>
        <taxon>Pseudomonadati</taxon>
        <taxon>Thermodesulfobacteriota</taxon>
        <taxon>Desulfobulbia</taxon>
        <taxon>Desulfobulbales</taxon>
        <taxon>Desulfocapsaceae</taxon>
        <taxon>Desulfopila</taxon>
    </lineage>
</organism>
<gene>
    <name evidence="7" type="ORF">SAMN02745220_04038</name>
</gene>
<dbReference type="InterPro" id="IPR012480">
    <property type="entry name" value="Hepar_II_III_C"/>
</dbReference>
<feature type="domain" description="Heparinase II/III-like C-terminal" evidence="5">
    <location>
        <begin position="424"/>
        <end position="657"/>
    </location>
</feature>
<proteinExistence type="predicted"/>
<dbReference type="STRING" id="1121416.SAMN02745220_04038"/>
<dbReference type="GO" id="GO:0042597">
    <property type="term" value="C:periplasmic space"/>
    <property type="evidence" value="ECO:0007669"/>
    <property type="project" value="UniProtKB-SubCell"/>
</dbReference>
<dbReference type="InterPro" id="IPR008929">
    <property type="entry name" value="Chondroitin_lyas"/>
</dbReference>
<evidence type="ECO:0000256" key="3">
    <source>
        <dbReference type="ARBA" id="ARBA00022764"/>
    </source>
</evidence>
<reference evidence="7 8" key="1">
    <citation type="submission" date="2016-12" db="EMBL/GenBank/DDBJ databases">
        <authorList>
            <person name="Song W.-J."/>
            <person name="Kurnit D.M."/>
        </authorList>
    </citation>
    <scope>NUCLEOTIDE SEQUENCE [LARGE SCALE GENOMIC DNA]</scope>
    <source>
        <strain evidence="7 8">DSM 18488</strain>
    </source>
</reference>
<dbReference type="GO" id="GO:0016829">
    <property type="term" value="F:lyase activity"/>
    <property type="evidence" value="ECO:0007669"/>
    <property type="project" value="UniProtKB-KW"/>
</dbReference>
<comment type="subcellular location">
    <subcellularLocation>
        <location evidence="1">Periplasm</location>
    </subcellularLocation>
</comment>
<accession>A0A1M7YFZ2</accession>
<evidence type="ECO:0000256" key="1">
    <source>
        <dbReference type="ARBA" id="ARBA00004418"/>
    </source>
</evidence>
<dbReference type="InterPro" id="IPR031680">
    <property type="entry name" value="Hepar_II_III_N"/>
</dbReference>